<proteinExistence type="predicted"/>
<dbReference type="GO" id="GO:0008168">
    <property type="term" value="F:methyltransferase activity"/>
    <property type="evidence" value="ECO:0007669"/>
    <property type="project" value="UniProtKB-KW"/>
</dbReference>
<evidence type="ECO:0000313" key="2">
    <source>
        <dbReference type="EMBL" id="MVQ29364.1"/>
    </source>
</evidence>
<dbReference type="CDD" id="cd02440">
    <property type="entry name" value="AdoMet_MTases"/>
    <property type="match status" value="1"/>
</dbReference>
<keyword evidence="3" id="KW-1185">Reference proteome</keyword>
<dbReference type="PANTHER" id="PTHR43591:SF81">
    <property type="entry name" value="MAGNESIUM PROTOPORPHYRIN IX METHYLTRANSFERASE, CHLOROPLASTIC-RELATED"/>
    <property type="match status" value="1"/>
</dbReference>
<feature type="domain" description="Methyltransferase type 11" evidence="1">
    <location>
        <begin position="93"/>
        <end position="206"/>
    </location>
</feature>
<comment type="caution">
    <text evidence="2">The sequence shown here is derived from an EMBL/GenBank/DDBJ whole genome shotgun (WGS) entry which is preliminary data.</text>
</comment>
<reference evidence="2 3" key="1">
    <citation type="submission" date="2019-12" db="EMBL/GenBank/DDBJ databases">
        <authorList>
            <person name="Huq M.A."/>
        </authorList>
    </citation>
    <scope>NUCLEOTIDE SEQUENCE [LARGE SCALE GENOMIC DNA]</scope>
    <source>
        <strain evidence="2 3">MAH-25</strain>
    </source>
</reference>
<dbReference type="PANTHER" id="PTHR43591">
    <property type="entry name" value="METHYLTRANSFERASE"/>
    <property type="match status" value="1"/>
</dbReference>
<name>A0A6N8IRB2_9BURK</name>
<evidence type="ECO:0000313" key="3">
    <source>
        <dbReference type="Proteomes" id="UP000469385"/>
    </source>
</evidence>
<dbReference type="InterPro" id="IPR013216">
    <property type="entry name" value="Methyltransf_11"/>
</dbReference>
<accession>A0A6N8IRB2</accession>
<keyword evidence="2" id="KW-0489">Methyltransferase</keyword>
<organism evidence="2 3">
    <name type="scientific">Ramlibacter pinisoli</name>
    <dbReference type="NCBI Taxonomy" id="2682844"/>
    <lineage>
        <taxon>Bacteria</taxon>
        <taxon>Pseudomonadati</taxon>
        <taxon>Pseudomonadota</taxon>
        <taxon>Betaproteobacteria</taxon>
        <taxon>Burkholderiales</taxon>
        <taxon>Comamonadaceae</taxon>
        <taxon>Ramlibacter</taxon>
    </lineage>
</organism>
<keyword evidence="2" id="KW-0808">Transferase</keyword>
<dbReference type="Proteomes" id="UP000469385">
    <property type="component" value="Unassembled WGS sequence"/>
</dbReference>
<dbReference type="AlphaFoldDB" id="A0A6N8IRB2"/>
<dbReference type="SUPFAM" id="SSF53335">
    <property type="entry name" value="S-adenosyl-L-methionine-dependent methyltransferases"/>
    <property type="match status" value="1"/>
</dbReference>
<evidence type="ECO:0000259" key="1">
    <source>
        <dbReference type="Pfam" id="PF08241"/>
    </source>
</evidence>
<dbReference type="EMBL" id="WSEL01000003">
    <property type="protein sequence ID" value="MVQ29364.1"/>
    <property type="molecule type" value="Genomic_DNA"/>
</dbReference>
<dbReference type="Gene3D" id="3.40.50.150">
    <property type="entry name" value="Vaccinia Virus protein VP39"/>
    <property type="match status" value="1"/>
</dbReference>
<sequence length="290" mass="32937">MSHEVKLATLRMVVRILRSVSLRMQRLPHRQVDKGADGRGFVIHRGHRLPPTSMRGNMCGDAFRTDSFFYMSAVLEATKLAAKLGYAPGARVVDIGCGLGRLATGMLAEFGDAQYLGIDVQPEFVRWSRDNIERFHPSYRFIHMDMANELYNPAGSLDETALHLPIDDGWADIVYLWGVFTNMVPRHVESYVGEIRRILRPRGRCFLTAFVEDDVPDATVNPTSYVPYNCSDPLLVVRYSRDWLFSTFQRNGLEVEDFRYHGSMFPQQSEIYLAKGGTRLDAGRTPIGMH</sequence>
<dbReference type="Pfam" id="PF08241">
    <property type="entry name" value="Methyltransf_11"/>
    <property type="match status" value="1"/>
</dbReference>
<gene>
    <name evidence="2" type="ORF">GON04_07895</name>
</gene>
<dbReference type="GO" id="GO:0032259">
    <property type="term" value="P:methylation"/>
    <property type="evidence" value="ECO:0007669"/>
    <property type="project" value="UniProtKB-KW"/>
</dbReference>
<protein>
    <submittedName>
        <fullName evidence="2">Methyltransferase domain-containing protein</fullName>
    </submittedName>
</protein>
<dbReference type="InterPro" id="IPR029063">
    <property type="entry name" value="SAM-dependent_MTases_sf"/>
</dbReference>